<organism evidence="2">
    <name type="scientific">viral metagenome</name>
    <dbReference type="NCBI Taxonomy" id="1070528"/>
    <lineage>
        <taxon>unclassified sequences</taxon>
        <taxon>metagenomes</taxon>
        <taxon>organismal metagenomes</taxon>
    </lineage>
</organism>
<evidence type="ECO:0000313" key="2">
    <source>
        <dbReference type="EMBL" id="QHU00470.1"/>
    </source>
</evidence>
<protein>
    <recommendedName>
        <fullName evidence="1">Alpha-ketoglutarate-dependent dioxygenase AlkB-like domain-containing protein</fullName>
    </recommendedName>
</protein>
<dbReference type="EMBL" id="MN740327">
    <property type="protein sequence ID" value="QHU00470.1"/>
    <property type="molecule type" value="Genomic_DNA"/>
</dbReference>
<dbReference type="GO" id="GO:0051213">
    <property type="term" value="F:dioxygenase activity"/>
    <property type="evidence" value="ECO:0007669"/>
    <property type="project" value="InterPro"/>
</dbReference>
<dbReference type="AlphaFoldDB" id="A0A6C0J6H3"/>
<reference evidence="2" key="1">
    <citation type="journal article" date="2020" name="Nature">
        <title>Giant virus diversity and host interactions through global metagenomics.</title>
        <authorList>
            <person name="Schulz F."/>
            <person name="Roux S."/>
            <person name="Paez-Espino D."/>
            <person name="Jungbluth S."/>
            <person name="Walsh D.A."/>
            <person name="Denef V.J."/>
            <person name="McMahon K.D."/>
            <person name="Konstantinidis K.T."/>
            <person name="Eloe-Fadrosh E.A."/>
            <person name="Kyrpides N.C."/>
            <person name="Woyke T."/>
        </authorList>
    </citation>
    <scope>NUCLEOTIDE SEQUENCE</scope>
    <source>
        <strain evidence="2">GVMAG-M-3300025860-20</strain>
    </source>
</reference>
<feature type="domain" description="Alpha-ketoglutarate-dependent dioxygenase AlkB-like" evidence="1">
    <location>
        <begin position="9"/>
        <end position="116"/>
    </location>
</feature>
<evidence type="ECO:0000259" key="1">
    <source>
        <dbReference type="Pfam" id="PF13532"/>
    </source>
</evidence>
<dbReference type="InterPro" id="IPR027450">
    <property type="entry name" value="AlkB-like"/>
</dbReference>
<accession>A0A6C0J6H3</accession>
<dbReference type="InterPro" id="IPR032854">
    <property type="entry name" value="ALKBH3"/>
</dbReference>
<dbReference type="SUPFAM" id="SSF51197">
    <property type="entry name" value="Clavaminate synthase-like"/>
    <property type="match status" value="1"/>
</dbReference>
<name>A0A6C0J6H3_9ZZZZ</name>
<dbReference type="GO" id="GO:0006307">
    <property type="term" value="P:DNA alkylation repair"/>
    <property type="evidence" value="ECO:0007669"/>
    <property type="project" value="InterPro"/>
</dbReference>
<dbReference type="InterPro" id="IPR037151">
    <property type="entry name" value="AlkB-like_sf"/>
</dbReference>
<sequence length="123" mass="14322">MFANLHHSLVEELRKRLSIEHKFEYNIVLLNMYNNGSKNINWNCDREEQGSTLNISSISIGAKRLFKFKSKTTDEKTNIILESGSLLLMSDPCQDTYLHKLPKDNSKIVRMNLTFRKFTTHST</sequence>
<dbReference type="Gene3D" id="2.60.120.590">
    <property type="entry name" value="Alpha-ketoglutarate-dependent dioxygenase AlkB-like"/>
    <property type="match status" value="1"/>
</dbReference>
<dbReference type="Pfam" id="PF13532">
    <property type="entry name" value="2OG-FeII_Oxy_2"/>
    <property type="match status" value="1"/>
</dbReference>
<dbReference type="PANTHER" id="PTHR31212:SF4">
    <property type="entry name" value="ALPHA-KETOGLUTARATE-DEPENDENT DIOXYGENASE ALKB HOMOLOG 3"/>
    <property type="match status" value="1"/>
</dbReference>
<proteinExistence type="predicted"/>
<dbReference type="PANTHER" id="PTHR31212">
    <property type="entry name" value="ALPHA-KETOGLUTARATE-DEPENDENT DIOXYGENASE ALKB HOMOLOG 3"/>
    <property type="match status" value="1"/>
</dbReference>